<dbReference type="InterPro" id="IPR012347">
    <property type="entry name" value="Ferritin-like"/>
</dbReference>
<evidence type="ECO:0000256" key="1">
    <source>
        <dbReference type="SAM" id="SignalP"/>
    </source>
</evidence>
<dbReference type="Pfam" id="PF03713">
    <property type="entry name" value="DUF305"/>
    <property type="match status" value="1"/>
</dbReference>
<comment type="caution">
    <text evidence="3">The sequence shown here is derived from an EMBL/GenBank/DDBJ whole genome shotgun (WGS) entry which is preliminary data.</text>
</comment>
<accession>A0AAV3X2T5</accession>
<gene>
    <name evidence="3" type="ORF">MiSe_18500</name>
</gene>
<feature type="domain" description="DUF305" evidence="2">
    <location>
        <begin position="74"/>
        <end position="242"/>
    </location>
</feature>
<feature type="chain" id="PRO_5043551109" description="DUF305 domain-containing protein" evidence="1">
    <location>
        <begin position="24"/>
        <end position="247"/>
    </location>
</feature>
<evidence type="ECO:0000313" key="3">
    <source>
        <dbReference type="EMBL" id="GET37097.1"/>
    </source>
</evidence>
<protein>
    <recommendedName>
        <fullName evidence="2">DUF305 domain-containing protein</fullName>
    </recommendedName>
</protein>
<dbReference type="PANTHER" id="PTHR36933:SF1">
    <property type="entry name" value="SLL0788 PROTEIN"/>
    <property type="match status" value="1"/>
</dbReference>
<organism evidence="3 4">
    <name type="scientific">Microseira wollei NIES-4236</name>
    <dbReference type="NCBI Taxonomy" id="2530354"/>
    <lineage>
        <taxon>Bacteria</taxon>
        <taxon>Bacillati</taxon>
        <taxon>Cyanobacteriota</taxon>
        <taxon>Cyanophyceae</taxon>
        <taxon>Oscillatoriophycideae</taxon>
        <taxon>Aerosakkonematales</taxon>
        <taxon>Aerosakkonemataceae</taxon>
        <taxon>Microseira</taxon>
    </lineage>
</organism>
<name>A0AAV3X2T5_9CYAN</name>
<dbReference type="Gene3D" id="1.20.1260.10">
    <property type="match status" value="1"/>
</dbReference>
<dbReference type="RefSeq" id="WP_226578005.1">
    <property type="nucleotide sequence ID" value="NZ_BLAY01000022.1"/>
</dbReference>
<keyword evidence="1" id="KW-0732">Signal</keyword>
<dbReference type="PROSITE" id="PS51257">
    <property type="entry name" value="PROKAR_LIPOPROTEIN"/>
    <property type="match status" value="1"/>
</dbReference>
<reference evidence="3" key="1">
    <citation type="submission" date="2019-10" db="EMBL/GenBank/DDBJ databases">
        <title>Draft genome sequece of Microseira wollei NIES-4236.</title>
        <authorList>
            <person name="Yamaguchi H."/>
            <person name="Suzuki S."/>
            <person name="Kawachi M."/>
        </authorList>
    </citation>
    <scope>NUCLEOTIDE SEQUENCE</scope>
    <source>
        <strain evidence="3">NIES-4236</strain>
    </source>
</reference>
<evidence type="ECO:0000259" key="2">
    <source>
        <dbReference type="Pfam" id="PF03713"/>
    </source>
</evidence>
<dbReference type="InterPro" id="IPR005183">
    <property type="entry name" value="DUF305_CopM-like"/>
</dbReference>
<dbReference type="EMBL" id="BLAY01000022">
    <property type="protein sequence ID" value="GET37097.1"/>
    <property type="molecule type" value="Genomic_DNA"/>
</dbReference>
<evidence type="ECO:0000313" key="4">
    <source>
        <dbReference type="Proteomes" id="UP001050975"/>
    </source>
</evidence>
<keyword evidence="4" id="KW-1185">Reference proteome</keyword>
<dbReference type="PANTHER" id="PTHR36933">
    <property type="entry name" value="SLL0788 PROTEIN"/>
    <property type="match status" value="1"/>
</dbReference>
<dbReference type="Proteomes" id="UP001050975">
    <property type="component" value="Unassembled WGS sequence"/>
</dbReference>
<sequence length="247" mass="27528">MNRKPLIYGILGLLACSAVTALAMLLPAKTSPQTATATPLAGRINPVESPTAILAQATSPVPFRPRMMGMGHSDSHFIVMMIPHHEGAIAMADLALSRSKRSEIKQLAQAIKTTQTQEIEQMRTWYKQWYGADVPTWQPGMGMGRGMMGNPNNGNPKQLRPNSRPGWGMGMGCRGMMGTDLSALQNAPDFDRAFIEEMIPHHQMGVMMAQMVINSQRPEMRNLAQSIIKNQTDEINQMQQWYQSWYK</sequence>
<feature type="signal peptide" evidence="1">
    <location>
        <begin position="1"/>
        <end position="23"/>
    </location>
</feature>
<dbReference type="AlphaFoldDB" id="A0AAV3X2T5"/>
<proteinExistence type="predicted"/>